<keyword evidence="4" id="KW-1185">Reference proteome</keyword>
<name>A0ABW6KH62_9BACI</name>
<dbReference type="Pfam" id="PF14285">
    <property type="entry name" value="DUF4367"/>
    <property type="match status" value="1"/>
</dbReference>
<sequence>MEKKFKEMKNQMLEGELSGFEFTSRMESNVYRKISSPNQSKKKKVKRFAPLILTAALITLFFTGMYEFVIKDNINTQQGSPDKKEEKPIMSSPSYVPEGYEFEHVKTSGSNDTPIYEHVFKHKENPDAFYIYRMQKQKPDLDMTKGNNIPLTVTLLGSVFKISSTHTILLWEDEGYYQMVEQQGDLSDLDFIKIADSILKDKGYTSYLENNIEQLEDEQKNSQNEQTIPDLSATEAIDLLDRYEESLNKMYDDIDPNIFMKFKSYESLTDLLPLFTDFMDPELVENVLKVKTEVKSDGLYAIAMDGPLLFDSDQPYQFEKNDDHSYTLVQQTEDELRGKATLRVTFSFIDGNWKITDMNPYH</sequence>
<comment type="caution">
    <text evidence="3">The sequence shown here is derived from an EMBL/GenBank/DDBJ whole genome shotgun (WGS) entry which is preliminary data.</text>
</comment>
<keyword evidence="1" id="KW-0812">Transmembrane</keyword>
<feature type="transmembrane region" description="Helical" evidence="1">
    <location>
        <begin position="48"/>
        <end position="69"/>
    </location>
</feature>
<proteinExistence type="predicted"/>
<evidence type="ECO:0000313" key="3">
    <source>
        <dbReference type="EMBL" id="MFE8703534.1"/>
    </source>
</evidence>
<evidence type="ECO:0000313" key="4">
    <source>
        <dbReference type="Proteomes" id="UP001601059"/>
    </source>
</evidence>
<dbReference type="Proteomes" id="UP001601059">
    <property type="component" value="Unassembled WGS sequence"/>
</dbReference>
<protein>
    <submittedName>
        <fullName evidence="3">DUF4367 domain-containing protein</fullName>
    </submittedName>
</protein>
<organism evidence="3 4">
    <name type="scientific">Cytobacillus spartinae</name>
    <dbReference type="NCBI Taxonomy" id="3299023"/>
    <lineage>
        <taxon>Bacteria</taxon>
        <taxon>Bacillati</taxon>
        <taxon>Bacillota</taxon>
        <taxon>Bacilli</taxon>
        <taxon>Bacillales</taxon>
        <taxon>Bacillaceae</taxon>
        <taxon>Cytobacillus</taxon>
    </lineage>
</organism>
<accession>A0ABW6KH62</accession>
<reference evidence="3 4" key="1">
    <citation type="submission" date="2024-08" db="EMBL/GenBank/DDBJ databases">
        <title>Two novel Cytobacillus novel species.</title>
        <authorList>
            <person name="Liu G."/>
        </authorList>
    </citation>
    <scope>NUCLEOTIDE SEQUENCE [LARGE SCALE GENOMIC DNA]</scope>
    <source>
        <strain evidence="3 4">FJAT-54145</strain>
    </source>
</reference>
<keyword evidence="1" id="KW-0472">Membrane</keyword>
<evidence type="ECO:0000259" key="2">
    <source>
        <dbReference type="Pfam" id="PF14285"/>
    </source>
</evidence>
<feature type="domain" description="DUF4367" evidence="2">
    <location>
        <begin position="92"/>
        <end position="198"/>
    </location>
</feature>
<dbReference type="InterPro" id="IPR025377">
    <property type="entry name" value="DUF4367"/>
</dbReference>
<dbReference type="RefSeq" id="WP_389364143.1">
    <property type="nucleotide sequence ID" value="NZ_JBIACK010000017.1"/>
</dbReference>
<gene>
    <name evidence="3" type="ORF">ACFYKX_23500</name>
</gene>
<keyword evidence="1" id="KW-1133">Transmembrane helix</keyword>
<evidence type="ECO:0000256" key="1">
    <source>
        <dbReference type="SAM" id="Phobius"/>
    </source>
</evidence>
<dbReference type="EMBL" id="JBIACK010000017">
    <property type="protein sequence ID" value="MFE8703534.1"/>
    <property type="molecule type" value="Genomic_DNA"/>
</dbReference>